<dbReference type="AlphaFoldDB" id="A0A6A6KDP6"/>
<dbReference type="PANTHER" id="PTHR46890">
    <property type="entry name" value="NON-LTR RETROLELEMENT REVERSE TRANSCRIPTASE-LIKE PROTEIN-RELATED"/>
    <property type="match status" value="1"/>
</dbReference>
<evidence type="ECO:0000313" key="1">
    <source>
        <dbReference type="EMBL" id="KAF2286907.1"/>
    </source>
</evidence>
<dbReference type="EMBL" id="JAAGAX010000017">
    <property type="protein sequence ID" value="KAF2286907.1"/>
    <property type="molecule type" value="Genomic_DNA"/>
</dbReference>
<dbReference type="Proteomes" id="UP000467840">
    <property type="component" value="Chromosome 3"/>
</dbReference>
<comment type="caution">
    <text evidence="1">The sequence shown here is derived from an EMBL/GenBank/DDBJ whole genome shotgun (WGS) entry which is preliminary data.</text>
</comment>
<gene>
    <name evidence="1" type="ORF">GH714_035220</name>
</gene>
<keyword evidence="2" id="KW-1185">Reference proteome</keyword>
<reference evidence="1 2" key="1">
    <citation type="journal article" date="2020" name="Mol. Plant">
        <title>The Chromosome-Based Rubber Tree Genome Provides New Insights into Spurge Genome Evolution and Rubber Biosynthesis.</title>
        <authorList>
            <person name="Liu J."/>
            <person name="Shi C."/>
            <person name="Shi C.C."/>
            <person name="Li W."/>
            <person name="Zhang Q.J."/>
            <person name="Zhang Y."/>
            <person name="Li K."/>
            <person name="Lu H.F."/>
            <person name="Shi C."/>
            <person name="Zhu S.T."/>
            <person name="Xiao Z.Y."/>
            <person name="Nan H."/>
            <person name="Yue Y."/>
            <person name="Zhu X.G."/>
            <person name="Wu Y."/>
            <person name="Hong X.N."/>
            <person name="Fan G.Y."/>
            <person name="Tong Y."/>
            <person name="Zhang D."/>
            <person name="Mao C.L."/>
            <person name="Liu Y.L."/>
            <person name="Hao S.J."/>
            <person name="Liu W.Q."/>
            <person name="Lv M.Q."/>
            <person name="Zhang H.B."/>
            <person name="Liu Y."/>
            <person name="Hu-Tang G.R."/>
            <person name="Wang J.P."/>
            <person name="Wang J.H."/>
            <person name="Sun Y.H."/>
            <person name="Ni S.B."/>
            <person name="Chen W.B."/>
            <person name="Zhang X.C."/>
            <person name="Jiao Y.N."/>
            <person name="Eichler E.E."/>
            <person name="Li G.H."/>
            <person name="Liu X."/>
            <person name="Gao L.Z."/>
        </authorList>
    </citation>
    <scope>NUCLEOTIDE SEQUENCE [LARGE SCALE GENOMIC DNA]</scope>
    <source>
        <strain evidence="2">cv. GT1</strain>
        <tissue evidence="1">Leaf</tissue>
    </source>
</reference>
<protein>
    <recommendedName>
        <fullName evidence="3">Reverse transcriptase domain-containing protein</fullName>
    </recommendedName>
</protein>
<dbReference type="InterPro" id="IPR052343">
    <property type="entry name" value="Retrotransposon-Effector_Assoc"/>
</dbReference>
<accession>A0A6A6KDP6</accession>
<evidence type="ECO:0000313" key="2">
    <source>
        <dbReference type="Proteomes" id="UP000467840"/>
    </source>
</evidence>
<dbReference type="PANTHER" id="PTHR46890:SF50">
    <property type="entry name" value="RNA-DIRECTED DNA POLYMERASE, EUKARYOTA, REVERSE TRANSCRIPTASE ZINC-BINDING DOMAIN PROTEIN-RELATED"/>
    <property type="match status" value="1"/>
</dbReference>
<sequence>MNSFVKNPSVNMGCGSEVSKRYCKIDPYNILGKVDWIKGTGAYSTVVKVSWLSAGKKELEYASGALKRFRSPSDDPCSGLVCTRVTSGSRNSPKTGFTCNDYDNSQSTQGRTLELSNQAFNMTTIHSSAKFATCLDIQHAPVSSKLSSAIVESSNDVDYSYDGSSSKAPNLRYLHLDLFEASALEIPFSPQEIKFAIWDYDSFKAPGPDGANFHFFYRSMAAPQRRDLSYTRVSILVNGRPTSEFNLLNGLRQGDLLPPFLFIIAIKPLSLLIQEACLRGSVEGVSIGSGDEDFLNSAASIACCKVGSYLGFPLGANVKQKATWTPVLKKIDNKLNF</sequence>
<evidence type="ECO:0008006" key="3">
    <source>
        <dbReference type="Google" id="ProtNLM"/>
    </source>
</evidence>
<proteinExistence type="predicted"/>
<organism evidence="1 2">
    <name type="scientific">Hevea brasiliensis</name>
    <name type="common">Para rubber tree</name>
    <name type="synonym">Siphonia brasiliensis</name>
    <dbReference type="NCBI Taxonomy" id="3981"/>
    <lineage>
        <taxon>Eukaryota</taxon>
        <taxon>Viridiplantae</taxon>
        <taxon>Streptophyta</taxon>
        <taxon>Embryophyta</taxon>
        <taxon>Tracheophyta</taxon>
        <taxon>Spermatophyta</taxon>
        <taxon>Magnoliopsida</taxon>
        <taxon>eudicotyledons</taxon>
        <taxon>Gunneridae</taxon>
        <taxon>Pentapetalae</taxon>
        <taxon>rosids</taxon>
        <taxon>fabids</taxon>
        <taxon>Malpighiales</taxon>
        <taxon>Euphorbiaceae</taxon>
        <taxon>Crotonoideae</taxon>
        <taxon>Micrandreae</taxon>
        <taxon>Hevea</taxon>
    </lineage>
</organism>
<name>A0A6A6KDP6_HEVBR</name>